<keyword evidence="2" id="KW-0732">Signal</keyword>
<feature type="chain" id="PRO_5047467131" evidence="2">
    <location>
        <begin position="23"/>
        <end position="238"/>
    </location>
</feature>
<proteinExistence type="predicted"/>
<dbReference type="Pfam" id="PF05960">
    <property type="entry name" value="DUF885"/>
    <property type="match status" value="1"/>
</dbReference>
<keyword evidence="4" id="KW-1185">Reference proteome</keyword>
<gene>
    <name evidence="3" type="ORF">HIV01_007015</name>
</gene>
<reference evidence="3 4" key="1">
    <citation type="submission" date="2021-02" db="EMBL/GenBank/DDBJ databases">
        <title>Lysobacter arenosi sp. nov., isolated from soil of gangwondo yeongwol, south Korea.</title>
        <authorList>
            <person name="Kim K.R."/>
            <person name="Kim K.H."/>
            <person name="Jeon C.O."/>
        </authorList>
    </citation>
    <scope>NUCLEOTIDE SEQUENCE [LARGE SCALE GENOMIC DNA]</scope>
    <source>
        <strain evidence="3 4">R7</strain>
    </source>
</reference>
<feature type="compositionally biased region" description="Low complexity" evidence="1">
    <location>
        <begin position="187"/>
        <end position="198"/>
    </location>
</feature>
<dbReference type="EMBL" id="CP071517">
    <property type="protein sequence ID" value="QSX76235.1"/>
    <property type="molecule type" value="Genomic_DNA"/>
</dbReference>
<protein>
    <submittedName>
        <fullName evidence="3">DUF885 family protein</fullName>
    </submittedName>
</protein>
<name>A0ABX7RDJ7_9GAMM</name>
<feature type="signal peptide" evidence="2">
    <location>
        <begin position="1"/>
        <end position="22"/>
    </location>
</feature>
<dbReference type="Proteomes" id="UP000663400">
    <property type="component" value="Chromosome"/>
</dbReference>
<accession>A0ABX7RDJ7</accession>
<evidence type="ECO:0000256" key="2">
    <source>
        <dbReference type="SAM" id="SignalP"/>
    </source>
</evidence>
<evidence type="ECO:0000256" key="1">
    <source>
        <dbReference type="SAM" id="MobiDB-lite"/>
    </source>
</evidence>
<evidence type="ECO:0000313" key="3">
    <source>
        <dbReference type="EMBL" id="QSX76235.1"/>
    </source>
</evidence>
<evidence type="ECO:0000313" key="4">
    <source>
        <dbReference type="Proteomes" id="UP000663400"/>
    </source>
</evidence>
<sequence length="238" mass="25677">MHRNLLKSALLIAGLAAQGGLAANETSQPATLHALLDAQTQGAIVHDPELRSLLGISGDGIDLSAKLTDVSLPNREERRAEMQANLDAIRAWDRSKLVGQERWNYDLATWFYTTQIDLMRFDWAPAWLPVGATTYAVDQLFSIPVTLPQFLDNNHAVTGETSARNYIARLGAAATKLDQGARELRHAGPAGRGAAAGRTGRRGNADPRIAETCTGRQRVCAVAAAQTRQGRLDRTGAT</sequence>
<dbReference type="InterPro" id="IPR010281">
    <property type="entry name" value="DUF885"/>
</dbReference>
<feature type="region of interest" description="Disordered" evidence="1">
    <location>
        <begin position="185"/>
        <end position="209"/>
    </location>
</feature>
<organism evidence="3 4">
    <name type="scientific">Lysobacter arenosi</name>
    <dbReference type="NCBI Taxonomy" id="2795387"/>
    <lineage>
        <taxon>Bacteria</taxon>
        <taxon>Pseudomonadati</taxon>
        <taxon>Pseudomonadota</taxon>
        <taxon>Gammaproteobacteria</taxon>
        <taxon>Lysobacterales</taxon>
        <taxon>Lysobacteraceae</taxon>
        <taxon>Lysobacter</taxon>
    </lineage>
</organism>